<dbReference type="Proteomes" id="UP000479000">
    <property type="component" value="Unassembled WGS sequence"/>
</dbReference>
<reference evidence="2 3" key="1">
    <citation type="submission" date="2020-02" db="EMBL/GenBank/DDBJ databases">
        <authorList>
            <person name="Ferguson B K."/>
        </authorList>
    </citation>
    <scope>NUCLEOTIDE SEQUENCE [LARGE SCALE GENOMIC DNA]</scope>
</reference>
<dbReference type="EMBL" id="CADCXU010009527">
    <property type="protein sequence ID" value="CAB0000484.1"/>
    <property type="molecule type" value="Genomic_DNA"/>
</dbReference>
<evidence type="ECO:0000256" key="1">
    <source>
        <dbReference type="SAM" id="MobiDB-lite"/>
    </source>
</evidence>
<feature type="non-terminal residue" evidence="2">
    <location>
        <position position="59"/>
    </location>
</feature>
<keyword evidence="3" id="KW-1185">Reference proteome</keyword>
<gene>
    <name evidence="2" type="ORF">NTEN_LOCUS6342</name>
</gene>
<proteinExistence type="predicted"/>
<accession>A0A6H5GD68</accession>
<sequence length="59" mass="7023">HGHADDYIHFAIPNKRDNVKRRHRHTGRSGNQRDARHQRIIVDTSRDNVDETHGNRIQF</sequence>
<dbReference type="AlphaFoldDB" id="A0A6H5GD68"/>
<name>A0A6H5GD68_9HEMI</name>
<evidence type="ECO:0000313" key="3">
    <source>
        <dbReference type="Proteomes" id="UP000479000"/>
    </source>
</evidence>
<organism evidence="2 3">
    <name type="scientific">Nesidiocoris tenuis</name>
    <dbReference type="NCBI Taxonomy" id="355587"/>
    <lineage>
        <taxon>Eukaryota</taxon>
        <taxon>Metazoa</taxon>
        <taxon>Ecdysozoa</taxon>
        <taxon>Arthropoda</taxon>
        <taxon>Hexapoda</taxon>
        <taxon>Insecta</taxon>
        <taxon>Pterygota</taxon>
        <taxon>Neoptera</taxon>
        <taxon>Paraneoptera</taxon>
        <taxon>Hemiptera</taxon>
        <taxon>Heteroptera</taxon>
        <taxon>Panheteroptera</taxon>
        <taxon>Cimicomorpha</taxon>
        <taxon>Miridae</taxon>
        <taxon>Dicyphina</taxon>
        <taxon>Nesidiocoris</taxon>
    </lineage>
</organism>
<protein>
    <submittedName>
        <fullName evidence="2">Uncharacterized protein</fullName>
    </submittedName>
</protein>
<feature type="non-terminal residue" evidence="2">
    <location>
        <position position="1"/>
    </location>
</feature>
<feature type="region of interest" description="Disordered" evidence="1">
    <location>
        <begin position="15"/>
        <end position="38"/>
    </location>
</feature>
<feature type="compositionally biased region" description="Basic residues" evidence="1">
    <location>
        <begin position="18"/>
        <end position="27"/>
    </location>
</feature>
<evidence type="ECO:0000313" key="2">
    <source>
        <dbReference type="EMBL" id="CAB0000484.1"/>
    </source>
</evidence>